<dbReference type="Proteomes" id="UP000829398">
    <property type="component" value="Chromosome 4"/>
</dbReference>
<gene>
    <name evidence="1" type="ORF">KPL71_011730</name>
</gene>
<protein>
    <submittedName>
        <fullName evidence="1">Ribonuclease H protein</fullName>
    </submittedName>
</protein>
<evidence type="ECO:0000313" key="2">
    <source>
        <dbReference type="Proteomes" id="UP000829398"/>
    </source>
</evidence>
<organism evidence="1 2">
    <name type="scientific">Citrus sinensis</name>
    <name type="common">Sweet orange</name>
    <name type="synonym">Citrus aurantium var. sinensis</name>
    <dbReference type="NCBI Taxonomy" id="2711"/>
    <lineage>
        <taxon>Eukaryota</taxon>
        <taxon>Viridiplantae</taxon>
        <taxon>Streptophyta</taxon>
        <taxon>Embryophyta</taxon>
        <taxon>Tracheophyta</taxon>
        <taxon>Spermatophyta</taxon>
        <taxon>Magnoliopsida</taxon>
        <taxon>eudicotyledons</taxon>
        <taxon>Gunneridae</taxon>
        <taxon>Pentapetalae</taxon>
        <taxon>rosids</taxon>
        <taxon>malvids</taxon>
        <taxon>Sapindales</taxon>
        <taxon>Rutaceae</taxon>
        <taxon>Aurantioideae</taxon>
        <taxon>Citrus</taxon>
    </lineage>
</organism>
<keyword evidence="2" id="KW-1185">Reference proteome</keyword>
<comment type="caution">
    <text evidence="1">The sequence shown here is derived from an EMBL/GenBank/DDBJ whole genome shotgun (WGS) entry which is preliminary data.</text>
</comment>
<reference evidence="2" key="1">
    <citation type="journal article" date="2023" name="Hortic. Res.">
        <title>A chromosome-level phased genome enabling allele-level studies in sweet orange: a case study on citrus Huanglongbing tolerance.</title>
        <authorList>
            <person name="Wu B."/>
            <person name="Yu Q."/>
            <person name="Deng Z."/>
            <person name="Duan Y."/>
            <person name="Luo F."/>
            <person name="Gmitter F. Jr."/>
        </authorList>
    </citation>
    <scope>NUCLEOTIDE SEQUENCE [LARGE SCALE GENOMIC DNA]</scope>
    <source>
        <strain evidence="2">cv. Valencia</strain>
    </source>
</reference>
<accession>A0ACB8L5R1</accession>
<proteinExistence type="predicted"/>
<dbReference type="EMBL" id="CM039173">
    <property type="protein sequence ID" value="KAH9768779.1"/>
    <property type="molecule type" value="Genomic_DNA"/>
</dbReference>
<evidence type="ECO:0000313" key="1">
    <source>
        <dbReference type="EMBL" id="KAH9768779.1"/>
    </source>
</evidence>
<sequence>MDAACDRCGFVREDTLHVLRDCPYSMAIWNRLLVNVTHQRFFLDGFKDWLVSNLHTASSHGDTQLWSLTFGVVIWRLWFWRNKVVFNHDKWESDRIMLDISSRVVEIQRCCISSFNAGKRRVEKWIRWSSPTWPWVKLNTDGARKDSGVAGAGGLVRDYRGVWQIGFCINLGACSVLTAELWGLYHGLCMASQRGFRRIWVEVDSKPVTQILANPTTPVNEHHSPILAIRELLSRDWIVRVNHIYREANIAADFLASFSLPFPLGLQLLTDTSPILQSILNNDVSGVDHSRLVVF</sequence>
<name>A0ACB8L5R1_CITSI</name>